<keyword evidence="2" id="KW-1185">Reference proteome</keyword>
<name>A0A9W6WV29_9STRA</name>
<organism evidence="1 2">
    <name type="scientific">Phytophthora lilii</name>
    <dbReference type="NCBI Taxonomy" id="2077276"/>
    <lineage>
        <taxon>Eukaryota</taxon>
        <taxon>Sar</taxon>
        <taxon>Stramenopiles</taxon>
        <taxon>Oomycota</taxon>
        <taxon>Peronosporomycetes</taxon>
        <taxon>Peronosporales</taxon>
        <taxon>Peronosporaceae</taxon>
        <taxon>Phytophthora</taxon>
    </lineage>
</organism>
<dbReference type="AlphaFoldDB" id="A0A9W6WV29"/>
<evidence type="ECO:0000313" key="1">
    <source>
        <dbReference type="EMBL" id="GMF17860.1"/>
    </source>
</evidence>
<reference evidence="1" key="1">
    <citation type="submission" date="2023-04" db="EMBL/GenBank/DDBJ databases">
        <title>Phytophthora lilii NBRC 32176.</title>
        <authorList>
            <person name="Ichikawa N."/>
            <person name="Sato H."/>
            <person name="Tonouchi N."/>
        </authorList>
    </citation>
    <scope>NUCLEOTIDE SEQUENCE</scope>
    <source>
        <strain evidence="1">NBRC 32176</strain>
    </source>
</reference>
<sequence>MPTSTLGTPGASRRTQQRRLELLTPLPVVDRPLATPKRSIVASPSLESLDARRTSAKLLEQSGMARYLPPEVFGAEPIIAMLACQLAGSPSTGAATRSACSLSAMAIRASPTTIPTTRARTPARHQHFQAGSSSIGGAWKPLTAANRLATTDDASRSI</sequence>
<evidence type="ECO:0000313" key="2">
    <source>
        <dbReference type="Proteomes" id="UP001165083"/>
    </source>
</evidence>
<accession>A0A9W6WV29</accession>
<dbReference type="Proteomes" id="UP001165083">
    <property type="component" value="Unassembled WGS sequence"/>
</dbReference>
<protein>
    <submittedName>
        <fullName evidence="1">Unnamed protein product</fullName>
    </submittedName>
</protein>
<dbReference type="EMBL" id="BSXW01000298">
    <property type="protein sequence ID" value="GMF17860.1"/>
    <property type="molecule type" value="Genomic_DNA"/>
</dbReference>
<gene>
    <name evidence="1" type="ORF">Plil01_000659700</name>
</gene>
<proteinExistence type="predicted"/>
<comment type="caution">
    <text evidence="1">The sequence shown here is derived from an EMBL/GenBank/DDBJ whole genome shotgun (WGS) entry which is preliminary data.</text>
</comment>